<evidence type="ECO:0000313" key="4">
    <source>
        <dbReference type="Proteomes" id="UP000295313"/>
    </source>
</evidence>
<feature type="domain" description="DUF4468" evidence="2">
    <location>
        <begin position="24"/>
        <end position="113"/>
    </location>
</feature>
<dbReference type="Proteomes" id="UP000295313">
    <property type="component" value="Unassembled WGS sequence"/>
</dbReference>
<evidence type="ECO:0000259" key="2">
    <source>
        <dbReference type="Pfam" id="PF14730"/>
    </source>
</evidence>
<dbReference type="EMBL" id="SOEO01000003">
    <property type="protein sequence ID" value="TDX82760.1"/>
    <property type="molecule type" value="Genomic_DNA"/>
</dbReference>
<feature type="signal peptide" evidence="1">
    <location>
        <begin position="1"/>
        <end position="17"/>
    </location>
</feature>
<keyword evidence="4" id="KW-1185">Reference proteome</keyword>
<organism evidence="3 4">
    <name type="scientific">Epilithonimonas xixisoli</name>
    <dbReference type="NCBI Taxonomy" id="1476462"/>
    <lineage>
        <taxon>Bacteria</taxon>
        <taxon>Pseudomonadati</taxon>
        <taxon>Bacteroidota</taxon>
        <taxon>Flavobacteriia</taxon>
        <taxon>Flavobacteriales</taxon>
        <taxon>Weeksellaceae</taxon>
        <taxon>Chryseobacterium group</taxon>
        <taxon>Epilithonimonas</taxon>
    </lineage>
</organism>
<proteinExistence type="predicted"/>
<sequence length="176" mass="20581">MKKILYFLLLCSSFVFSQEQLSFEKIVVVDSTITKEQLFNRVNNKLILIFGSNFKFERDVVISDKSQGIIKVKFSKPYPEEGFNSFAGGYVEFFMTFLFKDGRSKISLTDFRHSSNASMGVVLNTDLYPYNNYKMFKKTADKNWLKLRKFIDSYQTELFQIGENLVKKPAETESNW</sequence>
<feature type="chain" id="PRO_5020210248" evidence="1">
    <location>
        <begin position="18"/>
        <end position="176"/>
    </location>
</feature>
<dbReference type="AlphaFoldDB" id="A0A4R8I466"/>
<dbReference type="OrthoDB" id="894059at2"/>
<dbReference type="Pfam" id="PF14730">
    <property type="entry name" value="DUF4468"/>
    <property type="match status" value="1"/>
</dbReference>
<protein>
    <submittedName>
        <fullName evidence="3">Uncharacterized protein with TBP-like fold DUF4468</fullName>
    </submittedName>
</protein>
<evidence type="ECO:0000256" key="1">
    <source>
        <dbReference type="SAM" id="SignalP"/>
    </source>
</evidence>
<dbReference type="Gene3D" id="3.30.530.80">
    <property type="match status" value="1"/>
</dbReference>
<keyword evidence="1" id="KW-0732">Signal</keyword>
<comment type="caution">
    <text evidence="3">The sequence shown here is derived from an EMBL/GenBank/DDBJ whole genome shotgun (WGS) entry which is preliminary data.</text>
</comment>
<accession>A0A4R8I466</accession>
<dbReference type="RefSeq" id="WP_133945579.1">
    <property type="nucleotide sequence ID" value="NZ_SOEO01000003.1"/>
</dbReference>
<reference evidence="3 4" key="1">
    <citation type="submission" date="2019-03" db="EMBL/GenBank/DDBJ databases">
        <title>Genomic Encyclopedia of Type Strains, Phase III (KMG-III): the genomes of soil and plant-associated and newly described type strains.</title>
        <authorList>
            <person name="Whitman W."/>
        </authorList>
    </citation>
    <scope>NUCLEOTIDE SEQUENCE [LARGE SCALE GENOMIC DNA]</scope>
    <source>
        <strain evidence="3 4">CGMCC 1.12802</strain>
    </source>
</reference>
<name>A0A4R8I466_9FLAO</name>
<dbReference type="InterPro" id="IPR027823">
    <property type="entry name" value="DUF4468"/>
</dbReference>
<gene>
    <name evidence="3" type="ORF">B0I22_2787</name>
</gene>
<evidence type="ECO:0000313" key="3">
    <source>
        <dbReference type="EMBL" id="TDX82760.1"/>
    </source>
</evidence>